<evidence type="ECO:0000256" key="5">
    <source>
        <dbReference type="ARBA" id="ARBA00022692"/>
    </source>
</evidence>
<evidence type="ECO:0000259" key="16">
    <source>
        <dbReference type="Pfam" id="PF07715"/>
    </source>
</evidence>
<dbReference type="Proteomes" id="UP001329151">
    <property type="component" value="Chromosome"/>
</dbReference>
<evidence type="ECO:0000256" key="11">
    <source>
        <dbReference type="ARBA" id="ARBA00023237"/>
    </source>
</evidence>
<dbReference type="InterPro" id="IPR000531">
    <property type="entry name" value="Beta-barrel_TonB"/>
</dbReference>
<gene>
    <name evidence="17" type="ORF">RGQ30_26770</name>
</gene>
<evidence type="ECO:0000256" key="13">
    <source>
        <dbReference type="RuleBase" id="RU003357"/>
    </source>
</evidence>
<dbReference type="AlphaFoldDB" id="A0AA86MEM0"/>
<keyword evidence="11 12" id="KW-0998">Cell outer membrane</keyword>
<accession>A0AA86MEM0</accession>
<feature type="chain" id="PRO_5045508113" evidence="14">
    <location>
        <begin position="29"/>
        <end position="619"/>
    </location>
</feature>
<dbReference type="PANTHER" id="PTHR30069">
    <property type="entry name" value="TONB-DEPENDENT OUTER MEMBRANE RECEPTOR"/>
    <property type="match status" value="1"/>
</dbReference>
<keyword evidence="8 13" id="KW-0798">TonB box</keyword>
<dbReference type="GO" id="GO:0006811">
    <property type="term" value="P:monoatomic ion transport"/>
    <property type="evidence" value="ECO:0007669"/>
    <property type="project" value="UniProtKB-KW"/>
</dbReference>
<evidence type="ECO:0000259" key="15">
    <source>
        <dbReference type="Pfam" id="PF00593"/>
    </source>
</evidence>
<evidence type="ECO:0000256" key="10">
    <source>
        <dbReference type="ARBA" id="ARBA00023170"/>
    </source>
</evidence>
<dbReference type="SUPFAM" id="SSF56935">
    <property type="entry name" value="Porins"/>
    <property type="match status" value="1"/>
</dbReference>
<dbReference type="InterPro" id="IPR039426">
    <property type="entry name" value="TonB-dep_rcpt-like"/>
</dbReference>
<dbReference type="Pfam" id="PF00593">
    <property type="entry name" value="TonB_dep_Rec_b-barrel"/>
    <property type="match status" value="1"/>
</dbReference>
<evidence type="ECO:0000256" key="1">
    <source>
        <dbReference type="ARBA" id="ARBA00004571"/>
    </source>
</evidence>
<proteinExistence type="inferred from homology"/>
<feature type="domain" description="TonB-dependent receptor-like beta-barrel" evidence="15">
    <location>
        <begin position="220"/>
        <end position="593"/>
    </location>
</feature>
<keyword evidence="4 12" id="KW-1134">Transmembrane beta strand</keyword>
<feature type="signal peptide" evidence="14">
    <location>
        <begin position="1"/>
        <end position="28"/>
    </location>
</feature>
<dbReference type="InterPro" id="IPR012910">
    <property type="entry name" value="Plug_dom"/>
</dbReference>
<organism evidence="17 18">
    <name type="scientific">Limnobacter thiooxidans</name>
    <dbReference type="NCBI Taxonomy" id="131080"/>
    <lineage>
        <taxon>Bacteria</taxon>
        <taxon>Pseudomonadati</taxon>
        <taxon>Pseudomonadota</taxon>
        <taxon>Betaproteobacteria</taxon>
        <taxon>Burkholderiales</taxon>
        <taxon>Burkholderiaceae</taxon>
        <taxon>Limnobacter</taxon>
    </lineage>
</organism>
<evidence type="ECO:0000256" key="6">
    <source>
        <dbReference type="ARBA" id="ARBA00022729"/>
    </source>
</evidence>
<dbReference type="Gene3D" id="2.40.170.20">
    <property type="entry name" value="TonB-dependent receptor, beta-barrel domain"/>
    <property type="match status" value="1"/>
</dbReference>
<evidence type="ECO:0000256" key="8">
    <source>
        <dbReference type="ARBA" id="ARBA00023077"/>
    </source>
</evidence>
<keyword evidence="6 14" id="KW-0732">Signal</keyword>
<dbReference type="Pfam" id="PF07715">
    <property type="entry name" value="Plug"/>
    <property type="match status" value="1"/>
</dbReference>
<keyword evidence="9 12" id="KW-0472">Membrane</keyword>
<comment type="similarity">
    <text evidence="2 12 13">Belongs to the TonB-dependent receptor family.</text>
</comment>
<keyword evidence="3 12" id="KW-0813">Transport</keyword>
<reference evidence="17 18" key="1">
    <citation type="submission" date="2023-10" db="EMBL/GenBank/DDBJ databases">
        <title>Complete Genome Sequence of Limnobacter thiooxidans CS-K2T, Isolated from freshwater lake sediments in Bavaria, Germany.</title>
        <authorList>
            <person name="Naruki M."/>
            <person name="Watanabe A."/>
            <person name="Warashina T."/>
            <person name="Morita T."/>
            <person name="Arakawa K."/>
        </authorList>
    </citation>
    <scope>NUCLEOTIDE SEQUENCE [LARGE SCALE GENOMIC DNA]</scope>
    <source>
        <strain evidence="17 18">CS-K2</strain>
    </source>
</reference>
<dbReference type="PROSITE" id="PS52016">
    <property type="entry name" value="TONB_DEPENDENT_REC_3"/>
    <property type="match status" value="1"/>
</dbReference>
<evidence type="ECO:0000256" key="9">
    <source>
        <dbReference type="ARBA" id="ARBA00023136"/>
    </source>
</evidence>
<name>A0AA86MEM0_9BURK</name>
<evidence type="ECO:0000313" key="18">
    <source>
        <dbReference type="Proteomes" id="UP001329151"/>
    </source>
</evidence>
<dbReference type="CDD" id="cd01347">
    <property type="entry name" value="ligand_gated_channel"/>
    <property type="match status" value="1"/>
</dbReference>
<dbReference type="PANTHER" id="PTHR30069:SF53">
    <property type="entry name" value="COLICIN I RECEPTOR-RELATED"/>
    <property type="match status" value="1"/>
</dbReference>
<keyword evidence="10 17" id="KW-0675">Receptor</keyword>
<comment type="subcellular location">
    <subcellularLocation>
        <location evidence="1 12">Cell outer membrane</location>
        <topology evidence="1 12">Multi-pass membrane protein</topology>
    </subcellularLocation>
</comment>
<evidence type="ECO:0000256" key="14">
    <source>
        <dbReference type="SAM" id="SignalP"/>
    </source>
</evidence>
<dbReference type="EMBL" id="AP028947">
    <property type="protein sequence ID" value="BET27176.1"/>
    <property type="molecule type" value="Genomic_DNA"/>
</dbReference>
<evidence type="ECO:0000256" key="4">
    <source>
        <dbReference type="ARBA" id="ARBA00022452"/>
    </source>
</evidence>
<keyword evidence="7" id="KW-0406">Ion transport</keyword>
<evidence type="ECO:0000256" key="3">
    <source>
        <dbReference type="ARBA" id="ARBA00022448"/>
    </source>
</evidence>
<dbReference type="InterPro" id="IPR036942">
    <property type="entry name" value="Beta-barrel_TonB_sf"/>
</dbReference>
<dbReference type="GO" id="GO:0015889">
    <property type="term" value="P:cobalamin transport"/>
    <property type="evidence" value="ECO:0007669"/>
    <property type="project" value="TreeGrafter"/>
</dbReference>
<dbReference type="InterPro" id="IPR037066">
    <property type="entry name" value="Plug_dom_sf"/>
</dbReference>
<evidence type="ECO:0000313" key="17">
    <source>
        <dbReference type="EMBL" id="BET27176.1"/>
    </source>
</evidence>
<keyword evidence="5 12" id="KW-0812">Transmembrane</keyword>
<keyword evidence="18" id="KW-1185">Reference proteome</keyword>
<dbReference type="GO" id="GO:0009279">
    <property type="term" value="C:cell outer membrane"/>
    <property type="evidence" value="ECO:0007669"/>
    <property type="project" value="UniProtKB-SubCell"/>
</dbReference>
<dbReference type="KEGG" id="lto:RGQ30_26770"/>
<dbReference type="Gene3D" id="2.170.130.10">
    <property type="entry name" value="TonB-dependent receptor, plug domain"/>
    <property type="match status" value="1"/>
</dbReference>
<evidence type="ECO:0000256" key="2">
    <source>
        <dbReference type="ARBA" id="ARBA00009810"/>
    </source>
</evidence>
<protein>
    <submittedName>
        <fullName evidence="17">TonB-dependent receptor</fullName>
    </submittedName>
</protein>
<evidence type="ECO:0000256" key="7">
    <source>
        <dbReference type="ARBA" id="ARBA00023065"/>
    </source>
</evidence>
<dbReference type="RefSeq" id="WP_130557719.1">
    <property type="nucleotide sequence ID" value="NZ_AP028947.1"/>
</dbReference>
<sequence>MLKQIRCQAVVGASVALSFFSFPQLAIAEPVVSKEVVITASRYERSLKDVQADVTVIDQDDIKRSGASNLTDLLKRSPGVQYSSNGGGQQASSLFIRGADSKHTLFLVDGQRIGPLDGFSQFQFQHVPLDQIERIEILRGPGSSLYGSDAIGGVVQIITKKAARKSGGDVAFSLGNNHTRKLSTSGTFAGERGSIRLGVGHEYSDGINASRDNSGKDAYRITSGSFNGLYELTKHTQLTASALATDVNNEFDSNPQFNRDNQTVLNVGLKHQWTDGAESSIRLGSSTEELEFPLFDFGTRTFQNQFSLDHRFSVFNGVLLLGYEYLDQRFSSTSAPQAGIPNVDNTQVNSGLVTYTKDVAGYTIQGNLRFDANSNYRDVATGQVSVSRALNEQVKLGTLIGTGFKRPNFSQISGFANPFAPGFVLNPAVVNTNLDPEESENYELYAAISNEYGQSRISVFQNLVQDLIVGNLISPGNTRFTNEPGVAKIEGISFSHEGGSGPIVWGASLDILSAKNARDERLLRRAIQTAKVYGSYNLPQGWSIGAEFLANGKRDDIAFPGGRVQLGGYSIINTTVQYELDKQNSFTFRVDNLTGKDYEIVKGFGVAQQDVLLTYNHKF</sequence>
<evidence type="ECO:0000256" key="12">
    <source>
        <dbReference type="PROSITE-ProRule" id="PRU01360"/>
    </source>
</evidence>
<feature type="domain" description="TonB-dependent receptor plug" evidence="16">
    <location>
        <begin position="47"/>
        <end position="154"/>
    </location>
</feature>